<dbReference type="GO" id="GO:0007234">
    <property type="term" value="P:osmosensory signaling via phosphorelay pathway"/>
    <property type="evidence" value="ECO:0007669"/>
    <property type="project" value="TreeGrafter"/>
</dbReference>
<dbReference type="PRINTS" id="PR00344">
    <property type="entry name" value="BCTRLSENSOR"/>
</dbReference>
<dbReference type="AlphaFoldDB" id="A0A5J4KZ95"/>
<name>A0A5J4KZ95_9CHLR</name>
<evidence type="ECO:0000256" key="3">
    <source>
        <dbReference type="ARBA" id="ARBA00022553"/>
    </source>
</evidence>
<feature type="domain" description="Histidine kinase" evidence="7">
    <location>
        <begin position="251"/>
        <end position="472"/>
    </location>
</feature>
<dbReference type="InterPro" id="IPR050351">
    <property type="entry name" value="BphY/WalK/GraS-like"/>
</dbReference>
<keyword evidence="4" id="KW-0808">Transferase</keyword>
<evidence type="ECO:0000256" key="5">
    <source>
        <dbReference type="ARBA" id="ARBA00022777"/>
    </source>
</evidence>
<dbReference type="InterPro" id="IPR005467">
    <property type="entry name" value="His_kinase_dom"/>
</dbReference>
<keyword evidence="6" id="KW-0902">Two-component regulatory system</keyword>
<dbReference type="Gene3D" id="1.10.287.130">
    <property type="match status" value="1"/>
</dbReference>
<dbReference type="InterPro" id="IPR036890">
    <property type="entry name" value="HATPase_C_sf"/>
</dbReference>
<dbReference type="PROSITE" id="PS50109">
    <property type="entry name" value="HIS_KIN"/>
    <property type="match status" value="1"/>
</dbReference>
<evidence type="ECO:0000256" key="6">
    <source>
        <dbReference type="ARBA" id="ARBA00023012"/>
    </source>
</evidence>
<dbReference type="InterPro" id="IPR029016">
    <property type="entry name" value="GAF-like_dom_sf"/>
</dbReference>
<dbReference type="GO" id="GO:0009584">
    <property type="term" value="P:detection of visible light"/>
    <property type="evidence" value="ECO:0007669"/>
    <property type="project" value="InterPro"/>
</dbReference>
<evidence type="ECO:0000256" key="1">
    <source>
        <dbReference type="ARBA" id="ARBA00000085"/>
    </source>
</evidence>
<organism evidence="8 9">
    <name type="scientific">Dictyobacter vulcani</name>
    <dbReference type="NCBI Taxonomy" id="2607529"/>
    <lineage>
        <taxon>Bacteria</taxon>
        <taxon>Bacillati</taxon>
        <taxon>Chloroflexota</taxon>
        <taxon>Ktedonobacteria</taxon>
        <taxon>Ktedonobacterales</taxon>
        <taxon>Dictyobacteraceae</taxon>
        <taxon>Dictyobacter</taxon>
    </lineage>
</organism>
<dbReference type="GO" id="GO:0030295">
    <property type="term" value="F:protein kinase activator activity"/>
    <property type="evidence" value="ECO:0007669"/>
    <property type="project" value="TreeGrafter"/>
</dbReference>
<dbReference type="Pfam" id="PF00512">
    <property type="entry name" value="HisKA"/>
    <property type="match status" value="1"/>
</dbReference>
<comment type="caution">
    <text evidence="8">The sequence shown here is derived from an EMBL/GenBank/DDBJ whole genome shotgun (WGS) entry which is preliminary data.</text>
</comment>
<evidence type="ECO:0000313" key="8">
    <source>
        <dbReference type="EMBL" id="GER91791.1"/>
    </source>
</evidence>
<keyword evidence="5" id="KW-0418">Kinase</keyword>
<dbReference type="GO" id="GO:0006355">
    <property type="term" value="P:regulation of DNA-templated transcription"/>
    <property type="evidence" value="ECO:0007669"/>
    <property type="project" value="InterPro"/>
</dbReference>
<dbReference type="InterPro" id="IPR003594">
    <property type="entry name" value="HATPase_dom"/>
</dbReference>
<dbReference type="EC" id="2.7.13.3" evidence="2"/>
<dbReference type="FunFam" id="3.30.565.10:FF:000006">
    <property type="entry name" value="Sensor histidine kinase WalK"/>
    <property type="match status" value="1"/>
</dbReference>
<dbReference type="PANTHER" id="PTHR42878">
    <property type="entry name" value="TWO-COMPONENT HISTIDINE KINASE"/>
    <property type="match status" value="1"/>
</dbReference>
<dbReference type="SMART" id="SM00388">
    <property type="entry name" value="HisKA"/>
    <property type="match status" value="1"/>
</dbReference>
<proteinExistence type="predicted"/>
<gene>
    <name evidence="8" type="ORF">KDW_59530</name>
</gene>
<dbReference type="GO" id="GO:0000156">
    <property type="term" value="F:phosphorelay response regulator activity"/>
    <property type="evidence" value="ECO:0007669"/>
    <property type="project" value="TreeGrafter"/>
</dbReference>
<dbReference type="InterPro" id="IPR043150">
    <property type="entry name" value="Phytochrome_PHY_sf"/>
</dbReference>
<accession>A0A5J4KZ95</accession>
<protein>
    <recommendedName>
        <fullName evidence="2">histidine kinase</fullName>
        <ecNumber evidence="2">2.7.13.3</ecNumber>
    </recommendedName>
</protein>
<evidence type="ECO:0000256" key="2">
    <source>
        <dbReference type="ARBA" id="ARBA00012438"/>
    </source>
</evidence>
<dbReference type="SUPFAM" id="SSF55781">
    <property type="entry name" value="GAF domain-like"/>
    <property type="match status" value="1"/>
</dbReference>
<keyword evidence="3" id="KW-0597">Phosphoprotein</keyword>
<evidence type="ECO:0000313" key="9">
    <source>
        <dbReference type="Proteomes" id="UP000326912"/>
    </source>
</evidence>
<dbReference type="Pfam" id="PF02518">
    <property type="entry name" value="HATPase_c"/>
    <property type="match status" value="1"/>
</dbReference>
<dbReference type="InterPro" id="IPR004358">
    <property type="entry name" value="Sig_transdc_His_kin-like_C"/>
</dbReference>
<dbReference type="PANTHER" id="PTHR42878:SF15">
    <property type="entry name" value="BACTERIOPHYTOCHROME"/>
    <property type="match status" value="1"/>
</dbReference>
<dbReference type="Gene3D" id="3.30.450.40">
    <property type="match status" value="1"/>
</dbReference>
<dbReference type="Proteomes" id="UP000326912">
    <property type="component" value="Unassembled WGS sequence"/>
</dbReference>
<dbReference type="SUPFAM" id="SSF47384">
    <property type="entry name" value="Homodimeric domain of signal transducing histidine kinase"/>
    <property type="match status" value="1"/>
</dbReference>
<dbReference type="EMBL" id="BKZW01000004">
    <property type="protein sequence ID" value="GER91791.1"/>
    <property type="molecule type" value="Genomic_DNA"/>
</dbReference>
<dbReference type="GO" id="GO:0000155">
    <property type="term" value="F:phosphorelay sensor kinase activity"/>
    <property type="evidence" value="ECO:0007669"/>
    <property type="project" value="InterPro"/>
</dbReference>
<dbReference type="InterPro" id="IPR013515">
    <property type="entry name" value="Phytochrome_cen-reg"/>
</dbReference>
<comment type="catalytic activity">
    <reaction evidence="1">
        <text>ATP + protein L-histidine = ADP + protein N-phospho-L-histidine.</text>
        <dbReference type="EC" id="2.7.13.3"/>
    </reaction>
</comment>
<dbReference type="SMART" id="SM00387">
    <property type="entry name" value="HATPase_c"/>
    <property type="match status" value="1"/>
</dbReference>
<evidence type="ECO:0000259" key="7">
    <source>
        <dbReference type="PROSITE" id="PS50109"/>
    </source>
</evidence>
<keyword evidence="9" id="KW-1185">Reference proteome</keyword>
<dbReference type="Gene3D" id="3.30.565.10">
    <property type="entry name" value="Histidine kinase-like ATPase, C-terminal domain"/>
    <property type="match status" value="1"/>
</dbReference>
<dbReference type="RefSeq" id="WP_198925661.1">
    <property type="nucleotide sequence ID" value="NZ_BKZW01000004.1"/>
</dbReference>
<reference evidence="8 9" key="1">
    <citation type="submission" date="2019-10" db="EMBL/GenBank/DDBJ databases">
        <title>Dictyobacter vulcani sp. nov., within the class Ktedonobacteria, isolated from soil of volcanic Mt. Zao.</title>
        <authorList>
            <person name="Zheng Y."/>
            <person name="Wang C.M."/>
            <person name="Sakai Y."/>
            <person name="Abe K."/>
            <person name="Yokota A."/>
            <person name="Yabe S."/>
        </authorList>
    </citation>
    <scope>NUCLEOTIDE SEQUENCE [LARGE SCALE GENOMIC DNA]</scope>
    <source>
        <strain evidence="8 9">W12</strain>
    </source>
</reference>
<evidence type="ECO:0000256" key="4">
    <source>
        <dbReference type="ARBA" id="ARBA00022679"/>
    </source>
</evidence>
<dbReference type="InterPro" id="IPR036097">
    <property type="entry name" value="HisK_dim/P_sf"/>
</dbReference>
<dbReference type="SUPFAM" id="SSF55874">
    <property type="entry name" value="ATPase domain of HSP90 chaperone/DNA topoisomerase II/histidine kinase"/>
    <property type="match status" value="1"/>
</dbReference>
<dbReference type="Gene3D" id="3.30.450.270">
    <property type="match status" value="1"/>
</dbReference>
<dbReference type="InterPro" id="IPR003661">
    <property type="entry name" value="HisK_dim/P_dom"/>
</dbReference>
<sequence>MGLIACHHMTPHFVSYGLRCACEILGRAMSLQLPNVEAQEDASEIIQAQKVQATLIELLSGEETLIHGLTRHMPTVLDLVPAAGAAICIDEDTHLLGKTPPALVIKKILDWILKQPEREIFATSSLSHLYPEARPWRKEASGVVALLLSKSHRQAILWFRQEVVQTIEWAGNPDKPVKIDGQETLTPRSSFEAWKQTVKGVAHPWKRSEVDAVHDFRNALLHVVLRKSEELARVNAELEQSNAQLDIFADIASHDLKEPLRGIHNYAHFLIEDYPIGVPLDEEGIAKLQTLITLTQRMEDLINSLLHYSRLGRTELVLQETDLNEVVHQALEMLHLRLRETETRVKLPAPLPVVFCNRVSMGEVFYNLLSNAMKYNDKAEKCVEIGVLPSRKPGKVPPTFYVQDNGIGISPEYYESIFRMFKRLHGRSEYGGGTGVGLTIVKKIVERHGGKIWLESEEGKGTTFYFTLSPEVK</sequence>
<dbReference type="Pfam" id="PF00360">
    <property type="entry name" value="PHY"/>
    <property type="match status" value="1"/>
</dbReference>
<dbReference type="CDD" id="cd00082">
    <property type="entry name" value="HisKA"/>
    <property type="match status" value="1"/>
</dbReference>